<dbReference type="Proteomes" id="UP000219612">
    <property type="component" value="Unassembled WGS sequence"/>
</dbReference>
<evidence type="ECO:0000313" key="2">
    <source>
        <dbReference type="Proteomes" id="UP000219612"/>
    </source>
</evidence>
<dbReference type="OrthoDB" id="3618826at2"/>
<dbReference type="AlphaFoldDB" id="A0A285J4A0"/>
<accession>A0A285J4A0</accession>
<gene>
    <name evidence="1" type="ORF">SAMN05421748_11655</name>
</gene>
<name>A0A285J4A0_9ACTN</name>
<reference evidence="2" key="1">
    <citation type="submission" date="2017-09" db="EMBL/GenBank/DDBJ databases">
        <authorList>
            <person name="Varghese N."/>
            <person name="Submissions S."/>
        </authorList>
    </citation>
    <scope>NUCLEOTIDE SEQUENCE [LARGE SCALE GENOMIC DNA]</scope>
    <source>
        <strain evidence="2">CGMCC 4.6857</strain>
    </source>
</reference>
<proteinExistence type="predicted"/>
<dbReference type="EMBL" id="OBDY01000016">
    <property type="protein sequence ID" value="SNY55149.1"/>
    <property type="molecule type" value="Genomic_DNA"/>
</dbReference>
<keyword evidence="2" id="KW-1185">Reference proteome</keyword>
<protein>
    <submittedName>
        <fullName evidence="1">Uncharacterized protein</fullName>
    </submittedName>
</protein>
<organism evidence="1 2">
    <name type="scientific">Paractinoplanes atraurantiacus</name>
    <dbReference type="NCBI Taxonomy" id="1036182"/>
    <lineage>
        <taxon>Bacteria</taxon>
        <taxon>Bacillati</taxon>
        <taxon>Actinomycetota</taxon>
        <taxon>Actinomycetes</taxon>
        <taxon>Micromonosporales</taxon>
        <taxon>Micromonosporaceae</taxon>
        <taxon>Paractinoplanes</taxon>
    </lineage>
</organism>
<sequence length="147" mass="16115">MGASGWDYYTDYQPDLNAALNALRDRVFAEGDYWWAVPGEFGKSAADFPDRPRTTDELWNEEAVRECGTHSILDVDRVVDGAHGRTGTIVPVTAEEALATTGTEKPTRAHTGKLDKLVGPRWSGRVAVLHDDNGTPSELYFFGISGD</sequence>
<evidence type="ECO:0000313" key="1">
    <source>
        <dbReference type="EMBL" id="SNY55149.1"/>
    </source>
</evidence>
<dbReference type="RefSeq" id="WP_097323940.1">
    <property type="nucleotide sequence ID" value="NZ_OBDY01000016.1"/>
</dbReference>